<evidence type="ECO:0000256" key="3">
    <source>
        <dbReference type="ARBA" id="ARBA00023125"/>
    </source>
</evidence>
<organism evidence="7 8">
    <name type="scientific">Lasiosphaeria hispida</name>
    <dbReference type="NCBI Taxonomy" id="260671"/>
    <lineage>
        <taxon>Eukaryota</taxon>
        <taxon>Fungi</taxon>
        <taxon>Dikarya</taxon>
        <taxon>Ascomycota</taxon>
        <taxon>Pezizomycotina</taxon>
        <taxon>Sordariomycetes</taxon>
        <taxon>Sordariomycetidae</taxon>
        <taxon>Sordariales</taxon>
        <taxon>Lasiosphaeriaceae</taxon>
        <taxon>Lasiosphaeria</taxon>
    </lineage>
</organism>
<reference evidence="7" key="2">
    <citation type="submission" date="2023-06" db="EMBL/GenBank/DDBJ databases">
        <authorList>
            <consortium name="Lawrence Berkeley National Laboratory"/>
            <person name="Haridas S."/>
            <person name="Hensen N."/>
            <person name="Bonometti L."/>
            <person name="Westerberg I."/>
            <person name="Brannstrom I.O."/>
            <person name="Guillou S."/>
            <person name="Cros-Aarteil S."/>
            <person name="Calhoun S."/>
            <person name="Kuo A."/>
            <person name="Mondo S."/>
            <person name="Pangilinan J."/>
            <person name="Riley R."/>
            <person name="Labutti K."/>
            <person name="Andreopoulos B."/>
            <person name="Lipzen A."/>
            <person name="Chen C."/>
            <person name="Yanf M."/>
            <person name="Daum C."/>
            <person name="Ng V."/>
            <person name="Clum A."/>
            <person name="Steindorff A."/>
            <person name="Ohm R."/>
            <person name="Martin F."/>
            <person name="Silar P."/>
            <person name="Natvig D."/>
            <person name="Lalanne C."/>
            <person name="Gautier V."/>
            <person name="Ament-Velasquez S.L."/>
            <person name="Kruys A."/>
            <person name="Hutchinson M.I."/>
            <person name="Powell A.J."/>
            <person name="Barry K."/>
            <person name="Miller A.N."/>
            <person name="Grigoriev I.V."/>
            <person name="Debuchy R."/>
            <person name="Gladieux P."/>
            <person name="Thoren M.H."/>
            <person name="Johannesson H."/>
        </authorList>
    </citation>
    <scope>NUCLEOTIDE SEQUENCE</scope>
    <source>
        <strain evidence="7">CBS 955.72</strain>
    </source>
</reference>
<dbReference type="PANTHER" id="PTHR31845:SF18">
    <property type="entry name" value="ZN(II)2CYS6 TRANSCRIPTION FACTOR (EUROFUNG)"/>
    <property type="match status" value="1"/>
</dbReference>
<dbReference type="GO" id="GO:0000981">
    <property type="term" value="F:DNA-binding transcription factor activity, RNA polymerase II-specific"/>
    <property type="evidence" value="ECO:0007669"/>
    <property type="project" value="TreeGrafter"/>
</dbReference>
<evidence type="ECO:0008006" key="9">
    <source>
        <dbReference type="Google" id="ProtNLM"/>
    </source>
</evidence>
<name>A0AAJ0HKE0_9PEZI</name>
<dbReference type="GO" id="GO:0005634">
    <property type="term" value="C:nucleus"/>
    <property type="evidence" value="ECO:0007669"/>
    <property type="project" value="UniProtKB-SubCell"/>
</dbReference>
<dbReference type="PANTHER" id="PTHR31845">
    <property type="entry name" value="FINGER DOMAIN PROTEIN, PUTATIVE-RELATED"/>
    <property type="match status" value="1"/>
</dbReference>
<protein>
    <recommendedName>
        <fullName evidence="9">Zn(2)-C6 fungal-type domain-containing protein</fullName>
    </recommendedName>
</protein>
<feature type="region of interest" description="Disordered" evidence="6">
    <location>
        <begin position="109"/>
        <end position="172"/>
    </location>
</feature>
<evidence type="ECO:0000256" key="6">
    <source>
        <dbReference type="SAM" id="MobiDB-lite"/>
    </source>
</evidence>
<dbReference type="InterPro" id="IPR051089">
    <property type="entry name" value="prtT"/>
</dbReference>
<keyword evidence="5" id="KW-0539">Nucleus</keyword>
<comment type="subcellular location">
    <subcellularLocation>
        <location evidence="1">Nucleus</location>
    </subcellularLocation>
</comment>
<gene>
    <name evidence="7" type="ORF">B0T25DRAFT_536880</name>
</gene>
<keyword evidence="2" id="KW-0805">Transcription regulation</keyword>
<keyword evidence="3" id="KW-0238">DNA-binding</keyword>
<comment type="caution">
    <text evidence="7">The sequence shown here is derived from an EMBL/GenBank/DDBJ whole genome shotgun (WGS) entry which is preliminary data.</text>
</comment>
<dbReference type="EMBL" id="JAUIQD010000003">
    <property type="protein sequence ID" value="KAK3356507.1"/>
    <property type="molecule type" value="Genomic_DNA"/>
</dbReference>
<evidence type="ECO:0000313" key="8">
    <source>
        <dbReference type="Proteomes" id="UP001275084"/>
    </source>
</evidence>
<evidence type="ECO:0000313" key="7">
    <source>
        <dbReference type="EMBL" id="KAK3356507.1"/>
    </source>
</evidence>
<keyword evidence="8" id="KW-1185">Reference proteome</keyword>
<evidence type="ECO:0000256" key="5">
    <source>
        <dbReference type="ARBA" id="ARBA00023242"/>
    </source>
</evidence>
<evidence type="ECO:0000256" key="2">
    <source>
        <dbReference type="ARBA" id="ARBA00023015"/>
    </source>
</evidence>
<sequence length="654" mass="72595">MERQGLGHSAPYGQACMSCFKSKCKCIIRANGIGCHRLKKQCSPSDTLRRRAADKRQSSNTRIAELEGRLDGLVSLLQSRNVLDGDAMAQQQQRYPGVPPDSEAALAAQMPSSYGNASSDEAGDENISNVESNNTNGKEDEANTIRPPWATNSPQPKNAPDPHNSISLHESETSAFSDSAHLDTFRSRMLHHFPLIHLPPEVTAQQLQQSRPFLFRAIVSVVSLSSANCERAAELRRMFCEAVFLHQEQYSESWSRDADQTVDLLLGVLTYIAWGWDYMLNRLNPARLMTLAVSLVCEMHLDRPAPQDLHIMGLFNPCLERVYSDVRSNEQGYLELQRAVLACFVLSSAVSASLPQIHALPWTQRMEEGLAALTSNTECSSDAVLALQVRLQLIVLRSLPSGGLEHQPRQDEEEMNIKALLEQLLDLRASTFLGFREHQEILLAYTYWVELRVLQAIQPTKSTARALENAGGIGATSTKPSPNAGQLSRFWQALLAVEACTSALLGLPPNEFLAISFTQWAQITQCVVALSHLDALQDPGWDLHAVRSLVDLPSLLDHITAKFETASMETLSTAHQGSNVFADFAERSRVVCLGIQTSRVVPQTWLGEGELCDSSMYSNVGNGASTQENARFWRDDAPKRKYRFWMEQIFDGTN</sequence>
<keyword evidence="4" id="KW-0804">Transcription</keyword>
<evidence type="ECO:0000256" key="4">
    <source>
        <dbReference type="ARBA" id="ARBA00023163"/>
    </source>
</evidence>
<dbReference type="GO" id="GO:0000976">
    <property type="term" value="F:transcription cis-regulatory region binding"/>
    <property type="evidence" value="ECO:0007669"/>
    <property type="project" value="TreeGrafter"/>
</dbReference>
<feature type="compositionally biased region" description="Polar residues" evidence="6">
    <location>
        <begin position="126"/>
        <end position="136"/>
    </location>
</feature>
<feature type="compositionally biased region" description="Polar residues" evidence="6">
    <location>
        <begin position="110"/>
        <end position="119"/>
    </location>
</feature>
<accession>A0AAJ0HKE0</accession>
<evidence type="ECO:0000256" key="1">
    <source>
        <dbReference type="ARBA" id="ARBA00004123"/>
    </source>
</evidence>
<reference evidence="7" key="1">
    <citation type="journal article" date="2023" name="Mol. Phylogenet. Evol.">
        <title>Genome-scale phylogeny and comparative genomics of the fungal order Sordariales.</title>
        <authorList>
            <person name="Hensen N."/>
            <person name="Bonometti L."/>
            <person name="Westerberg I."/>
            <person name="Brannstrom I.O."/>
            <person name="Guillou S."/>
            <person name="Cros-Aarteil S."/>
            <person name="Calhoun S."/>
            <person name="Haridas S."/>
            <person name="Kuo A."/>
            <person name="Mondo S."/>
            <person name="Pangilinan J."/>
            <person name="Riley R."/>
            <person name="LaButti K."/>
            <person name="Andreopoulos B."/>
            <person name="Lipzen A."/>
            <person name="Chen C."/>
            <person name="Yan M."/>
            <person name="Daum C."/>
            <person name="Ng V."/>
            <person name="Clum A."/>
            <person name="Steindorff A."/>
            <person name="Ohm R.A."/>
            <person name="Martin F."/>
            <person name="Silar P."/>
            <person name="Natvig D.O."/>
            <person name="Lalanne C."/>
            <person name="Gautier V."/>
            <person name="Ament-Velasquez S.L."/>
            <person name="Kruys A."/>
            <person name="Hutchinson M.I."/>
            <person name="Powell A.J."/>
            <person name="Barry K."/>
            <person name="Miller A.N."/>
            <person name="Grigoriev I.V."/>
            <person name="Debuchy R."/>
            <person name="Gladieux P."/>
            <person name="Hiltunen Thoren M."/>
            <person name="Johannesson H."/>
        </authorList>
    </citation>
    <scope>NUCLEOTIDE SEQUENCE</scope>
    <source>
        <strain evidence="7">CBS 955.72</strain>
    </source>
</reference>
<proteinExistence type="predicted"/>
<dbReference type="AlphaFoldDB" id="A0AAJ0HKE0"/>
<dbReference type="Proteomes" id="UP001275084">
    <property type="component" value="Unassembled WGS sequence"/>
</dbReference>